<name>M2AD04_9BACT</name>
<dbReference type="Pfam" id="PF03773">
    <property type="entry name" value="ArsP_1"/>
    <property type="match status" value="1"/>
</dbReference>
<dbReference type="PATRIC" id="fig|1263867.3.peg.4655"/>
<dbReference type="AlphaFoldDB" id="M2AD04"/>
<feature type="transmembrane region" description="Helical" evidence="7">
    <location>
        <begin position="287"/>
        <end position="308"/>
    </location>
</feature>
<feature type="transmembrane region" description="Helical" evidence="7">
    <location>
        <begin position="195"/>
        <end position="214"/>
    </location>
</feature>
<feature type="transmembrane region" description="Helical" evidence="7">
    <location>
        <begin position="354"/>
        <end position="376"/>
    </location>
</feature>
<dbReference type="InterPro" id="IPR052923">
    <property type="entry name" value="UPF0718"/>
</dbReference>
<evidence type="ECO:0000256" key="1">
    <source>
        <dbReference type="ARBA" id="ARBA00004651"/>
    </source>
</evidence>
<comment type="caution">
    <text evidence="8">The sequence shown here is derived from an EMBL/GenBank/DDBJ whole genome shotgun (WGS) entry which is preliminary data.</text>
</comment>
<feature type="transmembrane region" description="Helical" evidence="7">
    <location>
        <begin position="415"/>
        <end position="436"/>
    </location>
</feature>
<gene>
    <name evidence="8" type="ORF">RE6C_04343</name>
</gene>
<feature type="transmembrane region" description="Helical" evidence="7">
    <location>
        <begin position="226"/>
        <end position="247"/>
    </location>
</feature>
<comment type="subcellular location">
    <subcellularLocation>
        <location evidence="1">Cell membrane</location>
        <topology evidence="1">Multi-pass membrane protein</topology>
    </subcellularLocation>
</comment>
<reference evidence="8" key="2">
    <citation type="journal article" date="2013" name="Mar. Genomics">
        <title>Expression of sulfatases in Rhodopirellula baltica and the diversity of sulfatases in the genus Rhodopirellula.</title>
        <authorList>
            <person name="Wegner C.E."/>
            <person name="Richter-Heitmann T."/>
            <person name="Klindworth A."/>
            <person name="Klockow C."/>
            <person name="Richter M."/>
            <person name="Achstetter T."/>
            <person name="Glockner F.O."/>
            <person name="Harder J."/>
        </authorList>
    </citation>
    <scope>NUCLEOTIDE SEQUENCE [LARGE SCALE GENOMIC DNA]</scope>
    <source>
        <strain evidence="8">6C</strain>
    </source>
</reference>
<reference evidence="8" key="1">
    <citation type="submission" date="2012-11" db="EMBL/GenBank/DDBJ databases">
        <title>Permanent draft genomes of Rhodopirellula europaea strain SH398 and 6C.</title>
        <authorList>
            <person name="Richter M."/>
            <person name="Richter-Heitmann T."/>
            <person name="Frank C."/>
            <person name="Harder J."/>
            <person name="Glockner F.O."/>
        </authorList>
    </citation>
    <scope>NUCLEOTIDE SEQUENCE</scope>
    <source>
        <strain evidence="8">6C</strain>
    </source>
</reference>
<keyword evidence="6 7" id="KW-0472">Membrane</keyword>
<accession>M2AD04</accession>
<organism evidence="8 9">
    <name type="scientific">Rhodopirellula europaea 6C</name>
    <dbReference type="NCBI Taxonomy" id="1263867"/>
    <lineage>
        <taxon>Bacteria</taxon>
        <taxon>Pseudomonadati</taxon>
        <taxon>Planctomycetota</taxon>
        <taxon>Planctomycetia</taxon>
        <taxon>Pirellulales</taxon>
        <taxon>Pirellulaceae</taxon>
        <taxon>Rhodopirellula</taxon>
    </lineage>
</organism>
<keyword evidence="9" id="KW-1185">Reference proteome</keyword>
<feature type="transmembrane region" description="Helical" evidence="7">
    <location>
        <begin position="117"/>
        <end position="137"/>
    </location>
</feature>
<evidence type="ECO:0000256" key="3">
    <source>
        <dbReference type="ARBA" id="ARBA00022475"/>
    </source>
</evidence>
<feature type="transmembrane region" description="Helical" evidence="7">
    <location>
        <begin position="61"/>
        <end position="79"/>
    </location>
</feature>
<dbReference type="PANTHER" id="PTHR34184:SF4">
    <property type="entry name" value="UPF0718 PROTEIN YCGR"/>
    <property type="match status" value="1"/>
</dbReference>
<keyword evidence="3" id="KW-1003">Cell membrane</keyword>
<dbReference type="RefSeq" id="WP_008659704.1">
    <property type="nucleotide sequence ID" value="NZ_ANMO01000203.1"/>
</dbReference>
<feature type="transmembrane region" description="Helical" evidence="7">
    <location>
        <begin position="20"/>
        <end position="41"/>
    </location>
</feature>
<dbReference type="PANTHER" id="PTHR34184">
    <property type="entry name" value="UPF0718 PROTEIN YCGR"/>
    <property type="match status" value="1"/>
</dbReference>
<feature type="transmembrane region" description="Helical" evidence="7">
    <location>
        <begin position="259"/>
        <end position="281"/>
    </location>
</feature>
<proteinExistence type="inferred from homology"/>
<evidence type="ECO:0000256" key="7">
    <source>
        <dbReference type="SAM" id="Phobius"/>
    </source>
</evidence>
<feature type="transmembrane region" description="Helical" evidence="7">
    <location>
        <begin position="91"/>
        <end position="111"/>
    </location>
</feature>
<evidence type="ECO:0000256" key="2">
    <source>
        <dbReference type="ARBA" id="ARBA00006386"/>
    </source>
</evidence>
<evidence type="ECO:0000313" key="8">
    <source>
        <dbReference type="EMBL" id="EMB14885.1"/>
    </source>
</evidence>
<dbReference type="GO" id="GO:0005886">
    <property type="term" value="C:plasma membrane"/>
    <property type="evidence" value="ECO:0007669"/>
    <property type="project" value="UniProtKB-SubCell"/>
</dbReference>
<sequence>MSQPISIMLMGGLVRVLQGFAAAAPTFLVGMLIASIIRYYLGDKGTRRLFGGDSLRSLPQSWLVGMLLPVCSIGVLPILREMRRAGVKPGAMSAFALSAPLFNPLSLLYGLTLSRPMVILLFAFGSLVIVTALGLFWDSIEKWSNRKETEDEPANQHDSETNGTVDAESKDHLIGLRRLAATFVHFSRELTGVNLALTMLALSGLAILATVLPYGAMQHSVERDDWFAPLTMLGVAIPVYATPMLAMSQLGMMFQHANSPGAAFTLLILGTGMNLATPFWFGKNYGFKATACWTASLIVIVLGISYAINRPLVPPGVEPAGHTHAFDIYANPMSIHHSLGANALYDLVVKELDFSVIAALSALGVFSLIGIGLRLMKTDEAWLVSTAKADSFASSLSSQDAQARKGLDIVVPPGVIGATMLAGLVAMSVVACFAYYPSADECLDEISMARAECLAAANSGQAEHALYWLPVWEDWSRRMEVGTFIRTGQIRPYQRMQGYLIRKKLELLEHELEHDPFELEETQQVVRNILATNSRWVRSFRPEP</sequence>
<keyword evidence="5 7" id="KW-1133">Transmembrane helix</keyword>
<dbReference type="Proteomes" id="UP000011529">
    <property type="component" value="Unassembled WGS sequence"/>
</dbReference>
<evidence type="ECO:0000313" key="9">
    <source>
        <dbReference type="Proteomes" id="UP000011529"/>
    </source>
</evidence>
<dbReference type="EMBL" id="ANMO01000203">
    <property type="protein sequence ID" value="EMB14885.1"/>
    <property type="molecule type" value="Genomic_DNA"/>
</dbReference>
<evidence type="ECO:0000256" key="4">
    <source>
        <dbReference type="ARBA" id="ARBA00022692"/>
    </source>
</evidence>
<evidence type="ECO:0000256" key="6">
    <source>
        <dbReference type="ARBA" id="ARBA00023136"/>
    </source>
</evidence>
<dbReference type="InterPro" id="IPR005524">
    <property type="entry name" value="DUF318"/>
</dbReference>
<evidence type="ECO:0000256" key="5">
    <source>
        <dbReference type="ARBA" id="ARBA00022989"/>
    </source>
</evidence>
<keyword evidence="4 7" id="KW-0812">Transmembrane</keyword>
<comment type="similarity">
    <text evidence="2">Belongs to the UPF0718 family.</text>
</comment>
<protein>
    <submittedName>
        <fullName evidence="8">Permease</fullName>
    </submittedName>
</protein>